<name>A0A842HDM7_9BACT</name>
<evidence type="ECO:0000313" key="4">
    <source>
        <dbReference type="Proteomes" id="UP000546464"/>
    </source>
</evidence>
<evidence type="ECO:0000313" key="3">
    <source>
        <dbReference type="EMBL" id="MBC2594320.1"/>
    </source>
</evidence>
<dbReference type="GO" id="GO:0046914">
    <property type="term" value="F:transition metal ion binding"/>
    <property type="evidence" value="ECO:0007669"/>
    <property type="project" value="InterPro"/>
</dbReference>
<dbReference type="RefSeq" id="WP_185675307.1">
    <property type="nucleotide sequence ID" value="NZ_JACHVB010000021.1"/>
</dbReference>
<dbReference type="InterPro" id="IPR038157">
    <property type="entry name" value="FeoA_core_dom"/>
</dbReference>
<dbReference type="SMART" id="SM00899">
    <property type="entry name" value="FeoA"/>
    <property type="match status" value="1"/>
</dbReference>
<keyword evidence="4" id="KW-1185">Reference proteome</keyword>
<dbReference type="SUPFAM" id="SSF50037">
    <property type="entry name" value="C-terminal domain of transcriptional repressors"/>
    <property type="match status" value="1"/>
</dbReference>
<organism evidence="3 4">
    <name type="scientific">Ruficoccus amylovorans</name>
    <dbReference type="NCBI Taxonomy" id="1804625"/>
    <lineage>
        <taxon>Bacteria</taxon>
        <taxon>Pseudomonadati</taxon>
        <taxon>Verrucomicrobiota</taxon>
        <taxon>Opitutia</taxon>
        <taxon>Puniceicoccales</taxon>
        <taxon>Cerasicoccaceae</taxon>
        <taxon>Ruficoccus</taxon>
    </lineage>
</organism>
<dbReference type="PANTHER" id="PTHR42954">
    <property type="entry name" value="FE(2+) TRANSPORT PROTEIN A"/>
    <property type="match status" value="1"/>
</dbReference>
<keyword evidence="1" id="KW-0408">Iron</keyword>
<dbReference type="Pfam" id="PF04023">
    <property type="entry name" value="FeoA"/>
    <property type="match status" value="1"/>
</dbReference>
<sequence>MKPGEAGVLDSFNARNGTLLRLHELGLTPGQSLKVVRISPLGDPIEIKLPGFHLCLRKTEASAIEVRRA</sequence>
<evidence type="ECO:0000256" key="1">
    <source>
        <dbReference type="ARBA" id="ARBA00023004"/>
    </source>
</evidence>
<proteinExistence type="predicted"/>
<dbReference type="InterPro" id="IPR007167">
    <property type="entry name" value="Fe-transptr_FeoA-like"/>
</dbReference>
<dbReference type="Proteomes" id="UP000546464">
    <property type="component" value="Unassembled WGS sequence"/>
</dbReference>
<dbReference type="InterPro" id="IPR052713">
    <property type="entry name" value="FeoA"/>
</dbReference>
<gene>
    <name evidence="3" type="ORF">H5P28_08600</name>
</gene>
<evidence type="ECO:0000259" key="2">
    <source>
        <dbReference type="SMART" id="SM00899"/>
    </source>
</evidence>
<dbReference type="Gene3D" id="2.30.30.90">
    <property type="match status" value="1"/>
</dbReference>
<dbReference type="AlphaFoldDB" id="A0A842HDM7"/>
<protein>
    <submittedName>
        <fullName evidence="3">Ferrous iron transport protein A</fullName>
    </submittedName>
</protein>
<reference evidence="3 4" key="1">
    <citation type="submission" date="2020-07" db="EMBL/GenBank/DDBJ databases">
        <authorList>
            <person name="Feng X."/>
        </authorList>
    </citation>
    <scope>NUCLEOTIDE SEQUENCE [LARGE SCALE GENOMIC DNA]</scope>
    <source>
        <strain evidence="3 4">JCM31066</strain>
    </source>
</reference>
<comment type="caution">
    <text evidence="3">The sequence shown here is derived from an EMBL/GenBank/DDBJ whole genome shotgun (WGS) entry which is preliminary data.</text>
</comment>
<accession>A0A842HDM7</accession>
<dbReference type="PANTHER" id="PTHR42954:SF2">
    <property type="entry name" value="FE(2+) TRANSPORT PROTEIN A"/>
    <property type="match status" value="1"/>
</dbReference>
<dbReference type="InterPro" id="IPR008988">
    <property type="entry name" value="Transcriptional_repressor_C"/>
</dbReference>
<feature type="domain" description="Ferrous iron transporter FeoA-like" evidence="2">
    <location>
        <begin position="1"/>
        <end position="68"/>
    </location>
</feature>
<dbReference type="EMBL" id="JACHVB010000021">
    <property type="protein sequence ID" value="MBC2594320.1"/>
    <property type="molecule type" value="Genomic_DNA"/>
</dbReference>